<gene>
    <name evidence="1" type="ORF">DFH07DRAFT_943751</name>
</gene>
<dbReference type="EMBL" id="JARJLG010000127">
    <property type="protein sequence ID" value="KAJ7740470.1"/>
    <property type="molecule type" value="Genomic_DNA"/>
</dbReference>
<comment type="caution">
    <text evidence="1">The sequence shown here is derived from an EMBL/GenBank/DDBJ whole genome shotgun (WGS) entry which is preliminary data.</text>
</comment>
<dbReference type="AlphaFoldDB" id="A0AAD7N1P6"/>
<protein>
    <recommendedName>
        <fullName evidence="3">F-box domain-containing protein</fullName>
    </recommendedName>
</protein>
<evidence type="ECO:0000313" key="2">
    <source>
        <dbReference type="Proteomes" id="UP001215280"/>
    </source>
</evidence>
<name>A0AAD7N1P6_9AGAR</name>
<evidence type="ECO:0008006" key="3">
    <source>
        <dbReference type="Google" id="ProtNLM"/>
    </source>
</evidence>
<accession>A0AAD7N1P6</accession>
<sequence>MSSSSLAQELIDAIVDEVPRENLNTCSLVAKSFRVPSQRRLLQVLALFTDRLLVPEPPKGSRILTRFEKARDMLAISPHLGRYVHVLELCFTPGQDFAAVESVLRSLSKLTTLAILPNRRSFDWQEMPLHVTSLLKDLIVHPALRCLSLTRIMSVPSSLIIHATSSLLAVSLCGIGIHDDVSSASPAYIGPVPDIYQYTHGLRYLNVRANATGDDVNWMRLLQDANATLIDVELSFRSPLPVLELLTFPALRALTLGFEVPNQTLPSALGHVLANLPVSAPHLESLAFKVETIAVFRSTWRGDIAPYPLFATADFQTQLPGLTNIHCCRNTGNIYDDNFETYVEQKLPGPHAAGILTFESCGR</sequence>
<dbReference type="Proteomes" id="UP001215280">
    <property type="component" value="Unassembled WGS sequence"/>
</dbReference>
<organism evidence="1 2">
    <name type="scientific">Mycena maculata</name>
    <dbReference type="NCBI Taxonomy" id="230809"/>
    <lineage>
        <taxon>Eukaryota</taxon>
        <taxon>Fungi</taxon>
        <taxon>Dikarya</taxon>
        <taxon>Basidiomycota</taxon>
        <taxon>Agaricomycotina</taxon>
        <taxon>Agaricomycetes</taxon>
        <taxon>Agaricomycetidae</taxon>
        <taxon>Agaricales</taxon>
        <taxon>Marasmiineae</taxon>
        <taxon>Mycenaceae</taxon>
        <taxon>Mycena</taxon>
    </lineage>
</organism>
<dbReference type="SUPFAM" id="SSF52047">
    <property type="entry name" value="RNI-like"/>
    <property type="match status" value="1"/>
</dbReference>
<proteinExistence type="predicted"/>
<reference evidence="1" key="1">
    <citation type="submission" date="2023-03" db="EMBL/GenBank/DDBJ databases">
        <title>Massive genome expansion in bonnet fungi (Mycena s.s.) driven by repeated elements and novel gene families across ecological guilds.</title>
        <authorList>
            <consortium name="Lawrence Berkeley National Laboratory"/>
            <person name="Harder C.B."/>
            <person name="Miyauchi S."/>
            <person name="Viragh M."/>
            <person name="Kuo A."/>
            <person name="Thoen E."/>
            <person name="Andreopoulos B."/>
            <person name="Lu D."/>
            <person name="Skrede I."/>
            <person name="Drula E."/>
            <person name="Henrissat B."/>
            <person name="Morin E."/>
            <person name="Kohler A."/>
            <person name="Barry K."/>
            <person name="LaButti K."/>
            <person name="Morin E."/>
            <person name="Salamov A."/>
            <person name="Lipzen A."/>
            <person name="Mereny Z."/>
            <person name="Hegedus B."/>
            <person name="Baldrian P."/>
            <person name="Stursova M."/>
            <person name="Weitz H."/>
            <person name="Taylor A."/>
            <person name="Grigoriev I.V."/>
            <person name="Nagy L.G."/>
            <person name="Martin F."/>
            <person name="Kauserud H."/>
        </authorList>
    </citation>
    <scope>NUCLEOTIDE SEQUENCE</scope>
    <source>
        <strain evidence="1">CBHHK188m</strain>
    </source>
</reference>
<evidence type="ECO:0000313" key="1">
    <source>
        <dbReference type="EMBL" id="KAJ7740470.1"/>
    </source>
</evidence>
<keyword evidence="2" id="KW-1185">Reference proteome</keyword>